<evidence type="ECO:0000256" key="1">
    <source>
        <dbReference type="ARBA" id="ARBA00000287"/>
    </source>
</evidence>
<comment type="catalytic activity">
    <reaction evidence="1">
        <text>a CDP-1,2-diacyl-sn-glycerol + L-serine = a 1,2-diacyl-sn-glycero-3-phospho-L-serine + CMP + H(+)</text>
        <dbReference type="Rhea" id="RHEA:16913"/>
        <dbReference type="ChEBI" id="CHEBI:15378"/>
        <dbReference type="ChEBI" id="CHEBI:33384"/>
        <dbReference type="ChEBI" id="CHEBI:57262"/>
        <dbReference type="ChEBI" id="CHEBI:58332"/>
        <dbReference type="ChEBI" id="CHEBI:60377"/>
        <dbReference type="EC" id="2.7.8.8"/>
    </reaction>
</comment>
<keyword evidence="9 16" id="KW-1133">Transmembrane helix</keyword>
<evidence type="ECO:0000256" key="13">
    <source>
        <dbReference type="ARBA" id="ARBA00023264"/>
    </source>
</evidence>
<evidence type="ECO:0000313" key="18">
    <source>
        <dbReference type="Proteomes" id="UP000187412"/>
    </source>
</evidence>
<evidence type="ECO:0000256" key="15">
    <source>
        <dbReference type="RuleBase" id="RU003750"/>
    </source>
</evidence>
<accession>A0ABX3GT51</accession>
<dbReference type="Pfam" id="PF01066">
    <property type="entry name" value="CDP-OH_P_transf"/>
    <property type="match status" value="1"/>
</dbReference>
<evidence type="ECO:0000256" key="12">
    <source>
        <dbReference type="ARBA" id="ARBA00023209"/>
    </source>
</evidence>
<organism evidence="17 18">
    <name type="scientific">Paenibacillus borealis</name>
    <dbReference type="NCBI Taxonomy" id="160799"/>
    <lineage>
        <taxon>Bacteria</taxon>
        <taxon>Bacillati</taxon>
        <taxon>Bacillota</taxon>
        <taxon>Bacilli</taxon>
        <taxon>Bacillales</taxon>
        <taxon>Paenibacillaceae</taxon>
        <taxon>Paenibacillus</taxon>
    </lineage>
</organism>
<feature type="transmembrane region" description="Helical" evidence="16">
    <location>
        <begin position="120"/>
        <end position="140"/>
    </location>
</feature>
<keyword evidence="6" id="KW-0444">Lipid biosynthesis</keyword>
<evidence type="ECO:0000256" key="2">
    <source>
        <dbReference type="ARBA" id="ARBA00004127"/>
    </source>
</evidence>
<keyword evidence="13" id="KW-1208">Phospholipid metabolism</keyword>
<keyword evidence="8 16" id="KW-0812">Transmembrane</keyword>
<feature type="transmembrane region" description="Helical" evidence="16">
    <location>
        <begin position="66"/>
        <end position="84"/>
    </location>
</feature>
<comment type="similarity">
    <text evidence="3 15">Belongs to the CDP-alcohol phosphatidyltransferase class-I family.</text>
</comment>
<dbReference type="InterPro" id="IPR043130">
    <property type="entry name" value="CDP-OH_PTrfase_TM_dom"/>
</dbReference>
<evidence type="ECO:0000256" key="16">
    <source>
        <dbReference type="SAM" id="Phobius"/>
    </source>
</evidence>
<dbReference type="InterPro" id="IPR004533">
    <property type="entry name" value="CDP-diaglyc--ser_O-PTrfase"/>
</dbReference>
<dbReference type="Gene3D" id="1.20.120.1760">
    <property type="match status" value="1"/>
</dbReference>
<reference evidence="17 18" key="1">
    <citation type="submission" date="2016-10" db="EMBL/GenBank/DDBJ databases">
        <title>Paenibacillus species isolates.</title>
        <authorList>
            <person name="Beno S.M."/>
        </authorList>
    </citation>
    <scope>NUCLEOTIDE SEQUENCE [LARGE SCALE GENOMIC DNA]</scope>
    <source>
        <strain evidence="17 18">FSL H7-0744</strain>
    </source>
</reference>
<keyword evidence="10" id="KW-0443">Lipid metabolism</keyword>
<keyword evidence="7 15" id="KW-0808">Transferase</keyword>
<feature type="transmembrane region" description="Helical" evidence="16">
    <location>
        <begin position="32"/>
        <end position="54"/>
    </location>
</feature>
<evidence type="ECO:0000256" key="6">
    <source>
        <dbReference type="ARBA" id="ARBA00022516"/>
    </source>
</evidence>
<dbReference type="PANTHER" id="PTHR14269">
    <property type="entry name" value="CDP-DIACYLGLYCEROL--GLYCEROL-3-PHOSPHATE 3-PHOSPHATIDYLTRANSFERASE-RELATED"/>
    <property type="match status" value="1"/>
</dbReference>
<dbReference type="PANTHER" id="PTHR14269:SF61">
    <property type="entry name" value="CDP-DIACYLGLYCEROL--SERINE O-PHOSPHATIDYLTRANSFERASE"/>
    <property type="match status" value="1"/>
</dbReference>
<evidence type="ECO:0000256" key="5">
    <source>
        <dbReference type="ARBA" id="ARBA00017171"/>
    </source>
</evidence>
<name>A0ABX3GT51_PAEBO</name>
<evidence type="ECO:0000256" key="9">
    <source>
        <dbReference type="ARBA" id="ARBA00022989"/>
    </source>
</evidence>
<gene>
    <name evidence="17" type="ORF">BSK56_32070</name>
</gene>
<dbReference type="InterPro" id="IPR000462">
    <property type="entry name" value="CDP-OH_P_trans"/>
</dbReference>
<evidence type="ECO:0000256" key="3">
    <source>
        <dbReference type="ARBA" id="ARBA00010441"/>
    </source>
</evidence>
<dbReference type="Proteomes" id="UP000187412">
    <property type="component" value="Unassembled WGS sequence"/>
</dbReference>
<feature type="transmembrane region" description="Helical" evidence="16">
    <location>
        <begin position="7"/>
        <end position="26"/>
    </location>
</feature>
<dbReference type="RefSeq" id="WP_076114417.1">
    <property type="nucleotide sequence ID" value="NZ_MPTB01000078.1"/>
</dbReference>
<feature type="transmembrane region" description="Helical" evidence="16">
    <location>
        <begin position="146"/>
        <end position="164"/>
    </location>
</feature>
<keyword evidence="18" id="KW-1185">Reference proteome</keyword>
<evidence type="ECO:0000256" key="14">
    <source>
        <dbReference type="ARBA" id="ARBA00032361"/>
    </source>
</evidence>
<evidence type="ECO:0000256" key="8">
    <source>
        <dbReference type="ARBA" id="ARBA00022692"/>
    </source>
</evidence>
<dbReference type="InterPro" id="IPR050324">
    <property type="entry name" value="CDP-alcohol_PTase-I"/>
</dbReference>
<feature type="transmembrane region" description="Helical" evidence="16">
    <location>
        <begin position="90"/>
        <end position="108"/>
    </location>
</feature>
<keyword evidence="11 16" id="KW-0472">Membrane</keyword>
<evidence type="ECO:0000313" key="17">
    <source>
        <dbReference type="EMBL" id="OMD36596.1"/>
    </source>
</evidence>
<evidence type="ECO:0000256" key="10">
    <source>
        <dbReference type="ARBA" id="ARBA00023098"/>
    </source>
</evidence>
<sequence>MKWNWLPSMFTLANLGIGAFSLLFTIQERYSLALTMILLAALCDVMDGLLARWLHCTSDFGKQLDSLADIISFGLAPAFLILLYKLENVQWLGTLAAVAFLICGALRLARFNISASSKGFVGMPITAAGVILSMISLLDGRMKPEYIVVLMLMLSIMMISRIPFPSFKKNFNRK</sequence>
<protein>
    <recommendedName>
        <fullName evidence="5">CDP-diacylglycerol--serine O-phosphatidyltransferase</fullName>
        <ecNumber evidence="4">2.7.8.8</ecNumber>
    </recommendedName>
    <alternativeName>
        <fullName evidence="14">Phosphatidylserine synthase</fullName>
    </alternativeName>
</protein>
<dbReference type="InterPro" id="IPR048254">
    <property type="entry name" value="CDP_ALCOHOL_P_TRANSF_CS"/>
</dbReference>
<evidence type="ECO:0000256" key="4">
    <source>
        <dbReference type="ARBA" id="ARBA00013174"/>
    </source>
</evidence>
<dbReference type="NCBIfam" id="TIGR00473">
    <property type="entry name" value="pssA"/>
    <property type="match status" value="1"/>
</dbReference>
<comment type="caution">
    <text evidence="17">The sequence shown here is derived from an EMBL/GenBank/DDBJ whole genome shotgun (WGS) entry which is preliminary data.</text>
</comment>
<dbReference type="PROSITE" id="PS00379">
    <property type="entry name" value="CDP_ALCOHOL_P_TRANSF"/>
    <property type="match status" value="1"/>
</dbReference>
<comment type="subcellular location">
    <subcellularLocation>
        <location evidence="2">Endomembrane system</location>
        <topology evidence="2">Multi-pass membrane protein</topology>
    </subcellularLocation>
</comment>
<evidence type="ECO:0000256" key="11">
    <source>
        <dbReference type="ARBA" id="ARBA00023136"/>
    </source>
</evidence>
<proteinExistence type="inferred from homology"/>
<dbReference type="EMBL" id="MPTB01000078">
    <property type="protein sequence ID" value="OMD36596.1"/>
    <property type="molecule type" value="Genomic_DNA"/>
</dbReference>
<keyword evidence="12" id="KW-0594">Phospholipid biosynthesis</keyword>
<evidence type="ECO:0000256" key="7">
    <source>
        <dbReference type="ARBA" id="ARBA00022679"/>
    </source>
</evidence>
<dbReference type="EC" id="2.7.8.8" evidence="4"/>